<name>A0A367UFU1_9PROT</name>
<proteinExistence type="predicted"/>
<dbReference type="Gene3D" id="3.90.1720.10">
    <property type="entry name" value="endopeptidase domain like (from Nostoc punctiforme)"/>
    <property type="match status" value="1"/>
</dbReference>
<dbReference type="AlphaFoldDB" id="A0A367UFU1"/>
<dbReference type="SUPFAM" id="SSF54001">
    <property type="entry name" value="Cysteine proteinases"/>
    <property type="match status" value="1"/>
</dbReference>
<sequence>MRKLDETVMEPCDIVLTSDSGFTSRVVRKHTDSDISHAMLYVQNHALIDSTGDGVHTSNTQRNLFTDDCTLYVLRPRTPLSNAQKISILTYARAQTGTSYATFQAAAVTRLNPLKPSTTKSKKQFCSRLVAQAYAKAGINLIENPDYCSPDDLKTSSLLEFVPTAIRTATEEEINFAKKSSDTTALMRETTNDLLKSARQKSTKIETPNDIDEHLFQNPSDDQYMTDALKLSGYLDIWRHDCIKNPWHYDLDLMMKRKNINKTHEYCIIITSYRDLDDRYLINRGVYCTYYKSRDLEYFKEMFELYDLLLELDRTRLEVAKAWLAHHHGTENDEHILEPHSTDWFELMDKWDPVTAQQIRYVVQQVSTTEVCGICGDTPAEDYRLAPEQRPKGGIDTYRLCDDCLDIRSRLHGENYAPMNET</sequence>
<reference evidence="1 2" key="1">
    <citation type="submission" date="2014-07" db="EMBL/GenBank/DDBJ databases">
        <title>Draft genome sequence of Thalassospira xianhensis P-4 (MCCC 1A02616).</title>
        <authorList>
            <person name="Lai Q."/>
            <person name="Shao Z."/>
        </authorList>
    </citation>
    <scope>NUCLEOTIDE SEQUENCE [LARGE SCALE GENOMIC DNA]</scope>
    <source>
        <strain evidence="1 2">MCCC 1A02616</strain>
    </source>
</reference>
<evidence type="ECO:0008006" key="3">
    <source>
        <dbReference type="Google" id="ProtNLM"/>
    </source>
</evidence>
<accession>A0A367UFU1</accession>
<keyword evidence="2" id="KW-1185">Reference proteome</keyword>
<dbReference type="InterPro" id="IPR038765">
    <property type="entry name" value="Papain-like_cys_pep_sf"/>
</dbReference>
<comment type="caution">
    <text evidence="1">The sequence shown here is derived from an EMBL/GenBank/DDBJ whole genome shotgun (WGS) entry which is preliminary data.</text>
</comment>
<gene>
    <name evidence="1" type="ORF">TH5_04350</name>
</gene>
<dbReference type="EMBL" id="JPWA01000003">
    <property type="protein sequence ID" value="RCK07175.1"/>
    <property type="molecule type" value="Genomic_DNA"/>
</dbReference>
<protein>
    <recommendedName>
        <fullName evidence="3">Permuted papain-like amidase YaeF/Yiix C92 family enzyme</fullName>
    </recommendedName>
</protein>
<evidence type="ECO:0000313" key="1">
    <source>
        <dbReference type="EMBL" id="RCK07175.1"/>
    </source>
</evidence>
<organism evidence="1 2">
    <name type="scientific">Thalassospira xianhensis MCCC 1A02616</name>
    <dbReference type="NCBI Taxonomy" id="1177929"/>
    <lineage>
        <taxon>Bacteria</taxon>
        <taxon>Pseudomonadati</taxon>
        <taxon>Pseudomonadota</taxon>
        <taxon>Alphaproteobacteria</taxon>
        <taxon>Rhodospirillales</taxon>
        <taxon>Thalassospiraceae</taxon>
        <taxon>Thalassospira</taxon>
    </lineage>
</organism>
<dbReference type="Proteomes" id="UP000252419">
    <property type="component" value="Unassembled WGS sequence"/>
</dbReference>
<evidence type="ECO:0000313" key="2">
    <source>
        <dbReference type="Proteomes" id="UP000252419"/>
    </source>
</evidence>
<dbReference type="RefSeq" id="WP_114120825.1">
    <property type="nucleotide sequence ID" value="NZ_JPWA01000003.1"/>
</dbReference>